<keyword evidence="2" id="KW-0812">Transmembrane</keyword>
<dbReference type="AlphaFoldDB" id="A0A285VGC6"/>
<proteinExistence type="predicted"/>
<evidence type="ECO:0000313" key="3">
    <source>
        <dbReference type="EMBL" id="SOC51591.1"/>
    </source>
</evidence>
<dbReference type="Proteomes" id="UP000219688">
    <property type="component" value="Unassembled WGS sequence"/>
</dbReference>
<keyword evidence="4" id="KW-1185">Reference proteome</keyword>
<feature type="transmembrane region" description="Helical" evidence="2">
    <location>
        <begin position="6"/>
        <end position="27"/>
    </location>
</feature>
<dbReference type="RefSeq" id="WP_097186460.1">
    <property type="nucleotide sequence ID" value="NZ_OBQK01000001.1"/>
</dbReference>
<name>A0A285VGC6_9MICO</name>
<organism evidence="3 4">
    <name type="scientific">Ornithinimicrobium cerasi</name>
    <dbReference type="NCBI Taxonomy" id="2248773"/>
    <lineage>
        <taxon>Bacteria</taxon>
        <taxon>Bacillati</taxon>
        <taxon>Actinomycetota</taxon>
        <taxon>Actinomycetes</taxon>
        <taxon>Micrococcales</taxon>
        <taxon>Ornithinimicrobiaceae</taxon>
        <taxon>Ornithinimicrobium</taxon>
    </lineage>
</organism>
<feature type="compositionally biased region" description="Basic and acidic residues" evidence="1">
    <location>
        <begin position="42"/>
        <end position="60"/>
    </location>
</feature>
<evidence type="ECO:0000256" key="2">
    <source>
        <dbReference type="SAM" id="Phobius"/>
    </source>
</evidence>
<feature type="region of interest" description="Disordered" evidence="1">
    <location>
        <begin position="36"/>
        <end position="60"/>
    </location>
</feature>
<evidence type="ECO:0000256" key="1">
    <source>
        <dbReference type="SAM" id="MobiDB-lite"/>
    </source>
</evidence>
<protein>
    <submittedName>
        <fullName evidence="3">Methionine and alanine importer, small subunit</fullName>
    </submittedName>
</protein>
<gene>
    <name evidence="3" type="ORF">SAMN05421879_101245</name>
</gene>
<keyword evidence="2" id="KW-1133">Transmembrane helix</keyword>
<dbReference type="InterPro" id="IPR031596">
    <property type="entry name" value="MaAIMP_sms"/>
</dbReference>
<keyword evidence="2" id="KW-0472">Membrane</keyword>
<dbReference type="NCBIfam" id="NF033493">
    <property type="entry name" value="MetS_like_NSS"/>
    <property type="match status" value="1"/>
</dbReference>
<accession>A0A285VGC6</accession>
<dbReference type="Pfam" id="PF16951">
    <property type="entry name" value="MaAIMP_sms"/>
    <property type="match status" value="1"/>
</dbReference>
<dbReference type="EMBL" id="OBQK01000001">
    <property type="protein sequence ID" value="SOC51591.1"/>
    <property type="molecule type" value="Genomic_DNA"/>
</dbReference>
<sequence>MTTPAVIMMIVAIVVVWGGLAASILYLRNKPELTEGEIEDPDMVRQDTERLHEPHPFRDT</sequence>
<dbReference type="OrthoDB" id="6712920at2"/>
<evidence type="ECO:0000313" key="4">
    <source>
        <dbReference type="Proteomes" id="UP000219688"/>
    </source>
</evidence>
<reference evidence="4" key="1">
    <citation type="submission" date="2017-08" db="EMBL/GenBank/DDBJ databases">
        <authorList>
            <person name="Varghese N."/>
            <person name="Submissions S."/>
        </authorList>
    </citation>
    <scope>NUCLEOTIDE SEQUENCE [LARGE SCALE GENOMIC DNA]</scope>
    <source>
        <strain evidence="4">USBA17B2</strain>
    </source>
</reference>